<dbReference type="Gene3D" id="3.40.50.1580">
    <property type="entry name" value="Nucleoside phosphorylase domain"/>
    <property type="match status" value="1"/>
</dbReference>
<organism evidence="1 2">
    <name type="scientific">Oceanispirochaeta crateris</name>
    <dbReference type="NCBI Taxonomy" id="2518645"/>
    <lineage>
        <taxon>Bacteria</taxon>
        <taxon>Pseudomonadati</taxon>
        <taxon>Spirochaetota</taxon>
        <taxon>Spirochaetia</taxon>
        <taxon>Spirochaetales</taxon>
        <taxon>Spirochaetaceae</taxon>
        <taxon>Oceanispirochaeta</taxon>
    </lineage>
</organism>
<dbReference type="KEGG" id="ock:EXM22_07940"/>
<gene>
    <name evidence="1" type="ORF">EXM22_07940</name>
</gene>
<dbReference type="SUPFAM" id="SSF53167">
    <property type="entry name" value="Purine and uridine phosphorylases"/>
    <property type="match status" value="1"/>
</dbReference>
<dbReference type="Proteomes" id="UP000324209">
    <property type="component" value="Chromosome"/>
</dbReference>
<evidence type="ECO:0000313" key="2">
    <source>
        <dbReference type="Proteomes" id="UP000324209"/>
    </source>
</evidence>
<sequence length="202" mass="23067">MNILIITPMLKEYHSARETFSAKEISIPSGFRISQFLIHGDSFYILLCLKQVNEALDQFSESFGIPDLLIDSGSCGSLNNSIHLGDIVHGIIFKNEESEGQSDFLETSFHDAKVPDVCILEVYQGVLSDFQKSLLQNQADVCNMESYRIFEKSLLWKCEFLSIRIVTDLANDQGISEFKKNIRPYCMKLYAYLKDFLMNISH</sequence>
<evidence type="ECO:0008006" key="3">
    <source>
        <dbReference type="Google" id="ProtNLM"/>
    </source>
</evidence>
<dbReference type="GO" id="GO:0003824">
    <property type="term" value="F:catalytic activity"/>
    <property type="evidence" value="ECO:0007669"/>
    <property type="project" value="InterPro"/>
</dbReference>
<name>A0A5C1QIE8_9SPIO</name>
<accession>A0A5C1QIE8</accession>
<dbReference type="AlphaFoldDB" id="A0A5C1QIE8"/>
<dbReference type="OrthoDB" id="9792278at2"/>
<proteinExistence type="predicted"/>
<keyword evidence="2" id="KW-1185">Reference proteome</keyword>
<reference evidence="1 2" key="1">
    <citation type="submission" date="2019-02" db="EMBL/GenBank/DDBJ databases">
        <title>Complete Genome Sequence and Methylome Analysis of free living Spirochaetas.</title>
        <authorList>
            <person name="Fomenkov A."/>
            <person name="Dubinina G."/>
            <person name="Leshcheva N."/>
            <person name="Mikheeva N."/>
            <person name="Grabovich M."/>
            <person name="Vincze T."/>
            <person name="Roberts R.J."/>
        </authorList>
    </citation>
    <scope>NUCLEOTIDE SEQUENCE [LARGE SCALE GENOMIC DNA]</scope>
    <source>
        <strain evidence="1 2">K2</strain>
    </source>
</reference>
<dbReference type="EMBL" id="CP036150">
    <property type="protein sequence ID" value="QEN07923.1"/>
    <property type="molecule type" value="Genomic_DNA"/>
</dbReference>
<evidence type="ECO:0000313" key="1">
    <source>
        <dbReference type="EMBL" id="QEN07923.1"/>
    </source>
</evidence>
<dbReference type="RefSeq" id="WP_149486003.1">
    <property type="nucleotide sequence ID" value="NZ_CP036150.1"/>
</dbReference>
<protein>
    <recommendedName>
        <fullName evidence="3">Nucleoside phosphorylase domain-containing protein</fullName>
    </recommendedName>
</protein>
<dbReference type="GO" id="GO:0009116">
    <property type="term" value="P:nucleoside metabolic process"/>
    <property type="evidence" value="ECO:0007669"/>
    <property type="project" value="InterPro"/>
</dbReference>
<dbReference type="InterPro" id="IPR035994">
    <property type="entry name" value="Nucleoside_phosphorylase_sf"/>
</dbReference>